<dbReference type="PANTHER" id="PTHR11711">
    <property type="entry name" value="ADP RIBOSYLATION FACTOR-RELATED"/>
    <property type="match status" value="1"/>
</dbReference>
<dbReference type="GO" id="GO:0046872">
    <property type="term" value="F:metal ion binding"/>
    <property type="evidence" value="ECO:0007669"/>
    <property type="project" value="UniProtKB-KW"/>
</dbReference>
<dbReference type="Pfam" id="PF00025">
    <property type="entry name" value="Arf"/>
    <property type="match status" value="1"/>
</dbReference>
<feature type="binding site" evidence="5">
    <location>
        <position position="363"/>
    </location>
    <ligand>
        <name>GTP</name>
        <dbReference type="ChEBI" id="CHEBI:37565"/>
    </ligand>
</feature>
<accession>A0A813S360</accession>
<evidence type="ECO:0000256" key="3">
    <source>
        <dbReference type="ARBA" id="ARBA00022741"/>
    </source>
</evidence>
<comment type="similarity">
    <text evidence="1">Belongs to the aspartyl/asparaginyl beta-hydroxylase family.</text>
</comment>
<dbReference type="EMBL" id="CAJNOQ010000355">
    <property type="protein sequence ID" value="CAF0791549.1"/>
    <property type="molecule type" value="Genomic_DNA"/>
</dbReference>
<evidence type="ECO:0000256" key="7">
    <source>
        <dbReference type="SAM" id="Phobius"/>
    </source>
</evidence>
<dbReference type="SUPFAM" id="SSF52540">
    <property type="entry name" value="P-loop containing nucleoside triphosphate hydrolases"/>
    <property type="match status" value="1"/>
</dbReference>
<dbReference type="NCBIfam" id="TIGR00231">
    <property type="entry name" value="small_GTP"/>
    <property type="match status" value="1"/>
</dbReference>
<evidence type="ECO:0000313" key="11">
    <source>
        <dbReference type="Proteomes" id="UP000663829"/>
    </source>
</evidence>
<dbReference type="AlphaFoldDB" id="A0A813S360"/>
<reference evidence="9" key="1">
    <citation type="submission" date="2021-02" db="EMBL/GenBank/DDBJ databases">
        <authorList>
            <person name="Nowell W R."/>
        </authorList>
    </citation>
    <scope>NUCLEOTIDE SEQUENCE</scope>
</reference>
<dbReference type="InterPro" id="IPR007803">
    <property type="entry name" value="Asp/Arg/Pro-Hydrxlase"/>
</dbReference>
<dbReference type="InterPro" id="IPR027417">
    <property type="entry name" value="P-loop_NTPase"/>
</dbReference>
<keyword evidence="7" id="KW-1133">Transmembrane helix</keyword>
<dbReference type="Gene3D" id="2.60.120.330">
    <property type="entry name" value="B-lactam Antibiotic, Isopenicillin N Synthase, Chain"/>
    <property type="match status" value="1"/>
</dbReference>
<evidence type="ECO:0000313" key="10">
    <source>
        <dbReference type="EMBL" id="CAF3575758.1"/>
    </source>
</evidence>
<dbReference type="GO" id="GO:0003924">
    <property type="term" value="F:GTPase activity"/>
    <property type="evidence" value="ECO:0007669"/>
    <property type="project" value="InterPro"/>
</dbReference>
<feature type="domain" description="Aspartyl/asparaginy/proline hydroxylase" evidence="8">
    <location>
        <begin position="147"/>
        <end position="306"/>
    </location>
</feature>
<dbReference type="Proteomes" id="UP000663829">
    <property type="component" value="Unassembled WGS sequence"/>
</dbReference>
<dbReference type="GO" id="GO:0030010">
    <property type="term" value="P:establishment of cell polarity"/>
    <property type="evidence" value="ECO:0007669"/>
    <property type="project" value="UniProtKB-ARBA"/>
</dbReference>
<evidence type="ECO:0000259" key="8">
    <source>
        <dbReference type="Pfam" id="PF05118"/>
    </source>
</evidence>
<sequence length="517" mass="60435">MFSSLKKLAELFCDQLLYFRLLIVIILVCVHRLLLQYVIKFRHCPNPFCSRCLDSDTMRERIIKILENNGTNSYINNVDEIKESKKEVDQLYTLVLTNLVQHKRLLLKNIEQPTIYYHRGLSSTLYNHIEHKDVLKTYLDCKILLDQYDMILQEFIRVLQHDNGKWQNDSIQKRSLLYLYKNGVEHKTNCKLMPKTFELLQTLPNAIISNQDCLFGNCMITCLNSVVLPTNEQEHGITSCRIRCHLGLKCTIQDSDNKQVYILINKHKRLSLENRHMIAYNDSIMHQYVNNTNYKQYVLTVDLWHPDLSSSMRKHLTNIFHSKTTILYMTKLGEVVTDIPTIGFNIEAITFKNINITAWDVGGRSGMRPLWRHYYQNTKALVFVVDSHDRDREEQAKDELHRMISEEDLKDLPLLVLANKQDLPNAMSKTELIEKLGLEKLNGIRKWHVQETVATMNQGINEGFDWLVSACTPELPTDNIMKPITETVNDTQMIKSDLINSFWMTIKPFHTLLNKAF</sequence>
<dbReference type="SMART" id="SM00177">
    <property type="entry name" value="ARF"/>
    <property type="match status" value="1"/>
</dbReference>
<keyword evidence="7" id="KW-0812">Transmembrane</keyword>
<dbReference type="OrthoDB" id="438431at2759"/>
<keyword evidence="6" id="KW-0479">Metal-binding</keyword>
<dbReference type="InterPro" id="IPR006689">
    <property type="entry name" value="Small_GTPase_ARF/SAR"/>
</dbReference>
<evidence type="ECO:0000256" key="4">
    <source>
        <dbReference type="ARBA" id="ARBA00023134"/>
    </source>
</evidence>
<feature type="binding site" evidence="6">
    <location>
        <position position="341"/>
    </location>
    <ligand>
        <name>Mg(2+)</name>
        <dbReference type="ChEBI" id="CHEBI:18420"/>
    </ligand>
</feature>
<dbReference type="InterPro" id="IPR005225">
    <property type="entry name" value="Small_GTP-bd"/>
</dbReference>
<proteinExistence type="inferred from homology"/>
<dbReference type="Gene3D" id="3.40.50.300">
    <property type="entry name" value="P-loop containing nucleotide triphosphate hydrolases"/>
    <property type="match status" value="1"/>
</dbReference>
<dbReference type="PROSITE" id="PS51417">
    <property type="entry name" value="ARF"/>
    <property type="match status" value="1"/>
</dbReference>
<dbReference type="CDD" id="cd00878">
    <property type="entry name" value="Arf_Arl"/>
    <property type="match status" value="1"/>
</dbReference>
<evidence type="ECO:0000256" key="1">
    <source>
        <dbReference type="ARBA" id="ARBA00007730"/>
    </source>
</evidence>
<feature type="binding site" evidence="5">
    <location>
        <begin position="419"/>
        <end position="422"/>
    </location>
    <ligand>
        <name>GTP</name>
        <dbReference type="ChEBI" id="CHEBI:37565"/>
    </ligand>
</feature>
<dbReference type="SMART" id="SM00178">
    <property type="entry name" value="SAR"/>
    <property type="match status" value="1"/>
</dbReference>
<evidence type="ECO:0000256" key="2">
    <source>
        <dbReference type="ARBA" id="ARBA00010290"/>
    </source>
</evidence>
<keyword evidence="4 5" id="KW-0342">GTP-binding</keyword>
<dbReference type="EMBL" id="CAJOBC010000355">
    <property type="protein sequence ID" value="CAF3575758.1"/>
    <property type="molecule type" value="Genomic_DNA"/>
</dbReference>
<comment type="caution">
    <text evidence="9">The sequence shown here is derived from an EMBL/GenBank/DDBJ whole genome shotgun (WGS) entry which is preliminary data.</text>
</comment>
<evidence type="ECO:0000256" key="5">
    <source>
        <dbReference type="PIRSR" id="PIRSR606689-1"/>
    </source>
</evidence>
<evidence type="ECO:0000256" key="6">
    <source>
        <dbReference type="PIRSR" id="PIRSR606689-2"/>
    </source>
</evidence>
<dbReference type="GO" id="GO:0005525">
    <property type="term" value="F:GTP binding"/>
    <property type="evidence" value="ECO:0007669"/>
    <property type="project" value="UniProtKB-KW"/>
</dbReference>
<name>A0A813S360_9BILA</name>
<keyword evidence="7" id="KW-0472">Membrane</keyword>
<organism evidence="9 11">
    <name type="scientific">Didymodactylos carnosus</name>
    <dbReference type="NCBI Taxonomy" id="1234261"/>
    <lineage>
        <taxon>Eukaryota</taxon>
        <taxon>Metazoa</taxon>
        <taxon>Spiralia</taxon>
        <taxon>Gnathifera</taxon>
        <taxon>Rotifera</taxon>
        <taxon>Eurotatoria</taxon>
        <taxon>Bdelloidea</taxon>
        <taxon>Philodinida</taxon>
        <taxon>Philodinidae</taxon>
        <taxon>Didymodactylos</taxon>
    </lineage>
</organism>
<keyword evidence="6" id="KW-0460">Magnesium</keyword>
<dbReference type="FunFam" id="3.40.50.300:FF:000412">
    <property type="entry name" value="ADP-ribosylation factor 1"/>
    <property type="match status" value="1"/>
</dbReference>
<keyword evidence="11" id="KW-1185">Reference proteome</keyword>
<dbReference type="InterPro" id="IPR024156">
    <property type="entry name" value="Small_GTPase_ARF"/>
</dbReference>
<protein>
    <recommendedName>
        <fullName evidence="8">Aspartyl/asparaginy/proline hydroxylase domain-containing protein</fullName>
    </recommendedName>
</protein>
<dbReference type="PRINTS" id="PR00328">
    <property type="entry name" value="SAR1GTPBP"/>
</dbReference>
<dbReference type="InterPro" id="IPR027443">
    <property type="entry name" value="IPNS-like_sf"/>
</dbReference>
<comment type="similarity">
    <text evidence="2">Belongs to the small GTPase superfamily. Arf family.</text>
</comment>
<gene>
    <name evidence="9" type="ORF">GPM918_LOCUS3026</name>
    <name evidence="10" type="ORF">SRO942_LOCUS3026</name>
</gene>
<evidence type="ECO:0000313" key="9">
    <source>
        <dbReference type="EMBL" id="CAF0791549.1"/>
    </source>
</evidence>
<feature type="binding site" evidence="6">
    <location>
        <position position="324"/>
    </location>
    <ligand>
        <name>Mg(2+)</name>
        <dbReference type="ChEBI" id="CHEBI:18420"/>
    </ligand>
</feature>
<keyword evidence="3 5" id="KW-0547">Nucleotide-binding</keyword>
<feature type="transmembrane region" description="Helical" evidence="7">
    <location>
        <begin position="21"/>
        <end position="39"/>
    </location>
</feature>
<dbReference type="Pfam" id="PF05118">
    <property type="entry name" value="Asp_Arg_Hydrox"/>
    <property type="match status" value="1"/>
</dbReference>
<dbReference type="Proteomes" id="UP000681722">
    <property type="component" value="Unassembled WGS sequence"/>
</dbReference>